<dbReference type="GO" id="GO:0016787">
    <property type="term" value="F:hydrolase activity"/>
    <property type="evidence" value="ECO:0007669"/>
    <property type="project" value="UniProtKB-KW"/>
</dbReference>
<dbReference type="Gene3D" id="3.40.50.300">
    <property type="entry name" value="P-loop containing nucleotide triphosphate hydrolases"/>
    <property type="match status" value="2"/>
</dbReference>
<sequence>MADISLDTAALDQLRRVQKALLNAIDGLRKHRAGRFVDLPQIIVVGDQSSDLPGFYHSEDDTQFAAGHDVVNRLAKRYMKKKNIIILAIVSAQNQLIMRKVMSKVKLHEKNKDRTRASLPNLIC</sequence>
<protein>
    <submittedName>
        <fullName evidence="1">P-loop containing nucleoside triphosphate hydrolase protein</fullName>
    </submittedName>
</protein>
<evidence type="ECO:0000313" key="1">
    <source>
        <dbReference type="EMBL" id="KAK8120188.1"/>
    </source>
</evidence>
<dbReference type="EMBL" id="JAQQWP010000004">
    <property type="protein sequence ID" value="KAK8120188.1"/>
    <property type="molecule type" value="Genomic_DNA"/>
</dbReference>
<comment type="caution">
    <text evidence="1">The sequence shown here is derived from an EMBL/GenBank/DDBJ whole genome shotgun (WGS) entry which is preliminary data.</text>
</comment>
<evidence type="ECO:0000313" key="2">
    <source>
        <dbReference type="Proteomes" id="UP001392437"/>
    </source>
</evidence>
<keyword evidence="1" id="KW-0378">Hydrolase</keyword>
<organism evidence="1 2">
    <name type="scientific">Apiospora kogelbergensis</name>
    <dbReference type="NCBI Taxonomy" id="1337665"/>
    <lineage>
        <taxon>Eukaryota</taxon>
        <taxon>Fungi</taxon>
        <taxon>Dikarya</taxon>
        <taxon>Ascomycota</taxon>
        <taxon>Pezizomycotina</taxon>
        <taxon>Sordariomycetes</taxon>
        <taxon>Xylariomycetidae</taxon>
        <taxon>Amphisphaeriales</taxon>
        <taxon>Apiosporaceae</taxon>
        <taxon>Apiospora</taxon>
    </lineage>
</organism>
<reference evidence="1 2" key="1">
    <citation type="submission" date="2023-01" db="EMBL/GenBank/DDBJ databases">
        <title>Analysis of 21 Apiospora genomes using comparative genomics revels a genus with tremendous synthesis potential of carbohydrate active enzymes and secondary metabolites.</title>
        <authorList>
            <person name="Sorensen T."/>
        </authorList>
    </citation>
    <scope>NUCLEOTIDE SEQUENCE [LARGE SCALE GENOMIC DNA]</scope>
    <source>
        <strain evidence="1 2">CBS 117206</strain>
    </source>
</reference>
<dbReference type="InterPro" id="IPR027417">
    <property type="entry name" value="P-loop_NTPase"/>
</dbReference>
<dbReference type="Proteomes" id="UP001392437">
    <property type="component" value="Unassembled WGS sequence"/>
</dbReference>
<dbReference type="AlphaFoldDB" id="A0AAW0QYZ5"/>
<gene>
    <name evidence="1" type="ORF">PG999_004308</name>
</gene>
<proteinExistence type="predicted"/>
<name>A0AAW0QYZ5_9PEZI</name>
<keyword evidence="2" id="KW-1185">Reference proteome</keyword>
<accession>A0AAW0QYZ5</accession>